<dbReference type="Gene3D" id="4.10.60.10">
    <property type="entry name" value="Zinc finger, CCHC-type"/>
    <property type="match status" value="2"/>
</dbReference>
<dbReference type="EMBL" id="JAZGSY010000633">
    <property type="protein sequence ID" value="KAL1835498.1"/>
    <property type="molecule type" value="Genomic_DNA"/>
</dbReference>
<feature type="compositionally biased region" description="Polar residues" evidence="8">
    <location>
        <begin position="171"/>
        <end position="180"/>
    </location>
</feature>
<evidence type="ECO:0000313" key="10">
    <source>
        <dbReference type="EMBL" id="KAL1835498.1"/>
    </source>
</evidence>
<feature type="compositionally biased region" description="Pro residues" evidence="8">
    <location>
        <begin position="290"/>
        <end position="299"/>
    </location>
</feature>
<reference evidence="10 11" key="1">
    <citation type="journal article" date="2024" name="Commun. Biol.">
        <title>Comparative genomic analysis of thermophilic fungi reveals convergent evolutionary adaptations and gene losses.</title>
        <authorList>
            <person name="Steindorff A.S."/>
            <person name="Aguilar-Pontes M.V."/>
            <person name="Robinson A.J."/>
            <person name="Andreopoulos B."/>
            <person name="LaButti K."/>
            <person name="Kuo A."/>
            <person name="Mondo S."/>
            <person name="Riley R."/>
            <person name="Otillar R."/>
            <person name="Haridas S."/>
            <person name="Lipzen A."/>
            <person name="Grimwood J."/>
            <person name="Schmutz J."/>
            <person name="Clum A."/>
            <person name="Reid I.D."/>
            <person name="Moisan M.C."/>
            <person name="Butler G."/>
            <person name="Nguyen T.T.M."/>
            <person name="Dewar K."/>
            <person name="Conant G."/>
            <person name="Drula E."/>
            <person name="Henrissat B."/>
            <person name="Hansel C."/>
            <person name="Singer S."/>
            <person name="Hutchinson M.I."/>
            <person name="de Vries R.P."/>
            <person name="Natvig D.O."/>
            <person name="Powell A.J."/>
            <person name="Tsang A."/>
            <person name="Grigoriev I.V."/>
        </authorList>
    </citation>
    <scope>NUCLEOTIDE SEQUENCE [LARGE SCALE GENOMIC DNA]</scope>
    <source>
        <strain evidence="10 11">CBS 620.91</strain>
    </source>
</reference>
<dbReference type="SMART" id="SM00343">
    <property type="entry name" value="ZnF_C2HC"/>
    <property type="match status" value="5"/>
</dbReference>
<evidence type="ECO:0000256" key="2">
    <source>
        <dbReference type="ARBA" id="ARBA00022723"/>
    </source>
</evidence>
<feature type="region of interest" description="Disordered" evidence="8">
    <location>
        <begin position="287"/>
        <end position="332"/>
    </location>
</feature>
<dbReference type="SUPFAM" id="SSF57756">
    <property type="entry name" value="Retrovirus zinc finger-like domains"/>
    <property type="match status" value="2"/>
</dbReference>
<feature type="region of interest" description="Disordered" evidence="8">
    <location>
        <begin position="1"/>
        <end position="185"/>
    </location>
</feature>
<keyword evidence="5" id="KW-0862">Zinc</keyword>
<dbReference type="PANTHER" id="PTHR46543">
    <property type="entry name" value="ZINC FINGER CCHC DOMAIN-CONTAINING PROTEIN 7"/>
    <property type="match status" value="1"/>
</dbReference>
<feature type="region of interest" description="Disordered" evidence="8">
    <location>
        <begin position="531"/>
        <end position="553"/>
    </location>
</feature>
<dbReference type="InterPro" id="IPR036875">
    <property type="entry name" value="Znf_CCHC_sf"/>
</dbReference>
<comment type="subcellular location">
    <subcellularLocation>
        <location evidence="1">Nucleus</location>
    </subcellularLocation>
</comment>
<keyword evidence="6" id="KW-0539">Nucleus</keyword>
<feature type="compositionally biased region" description="Low complexity" evidence="8">
    <location>
        <begin position="151"/>
        <end position="164"/>
    </location>
</feature>
<evidence type="ECO:0000256" key="5">
    <source>
        <dbReference type="ARBA" id="ARBA00022833"/>
    </source>
</evidence>
<keyword evidence="4 7" id="KW-0863">Zinc-finger</keyword>
<protein>
    <recommendedName>
        <fullName evidence="9">CCHC-type domain-containing protein</fullName>
    </recommendedName>
</protein>
<evidence type="ECO:0000256" key="1">
    <source>
        <dbReference type="ARBA" id="ARBA00004123"/>
    </source>
</evidence>
<evidence type="ECO:0000256" key="7">
    <source>
        <dbReference type="PROSITE-ProRule" id="PRU00047"/>
    </source>
</evidence>
<feature type="compositionally biased region" description="Low complexity" evidence="8">
    <location>
        <begin position="89"/>
        <end position="103"/>
    </location>
</feature>
<feature type="compositionally biased region" description="Polar residues" evidence="8">
    <location>
        <begin position="45"/>
        <end position="56"/>
    </location>
</feature>
<evidence type="ECO:0000256" key="3">
    <source>
        <dbReference type="ARBA" id="ARBA00022737"/>
    </source>
</evidence>
<gene>
    <name evidence="10" type="ORF">VTJ49DRAFT_6589</name>
</gene>
<dbReference type="Pfam" id="PF00098">
    <property type="entry name" value="zf-CCHC"/>
    <property type="match status" value="1"/>
</dbReference>
<proteinExistence type="predicted"/>
<dbReference type="PANTHER" id="PTHR46543:SF1">
    <property type="entry name" value="ZINC FINGER CCHC DOMAIN-CONTAINING PROTEIN 7"/>
    <property type="match status" value="1"/>
</dbReference>
<dbReference type="Proteomes" id="UP001583172">
    <property type="component" value="Unassembled WGS sequence"/>
</dbReference>
<name>A0ABR3V144_HUMIN</name>
<dbReference type="PROSITE" id="PS50158">
    <property type="entry name" value="ZF_CCHC"/>
    <property type="match status" value="2"/>
</dbReference>
<comment type="caution">
    <text evidence="10">The sequence shown here is derived from an EMBL/GenBank/DDBJ whole genome shotgun (WGS) entry which is preliminary data.</text>
</comment>
<feature type="compositionally biased region" description="Polar residues" evidence="8">
    <location>
        <begin position="73"/>
        <end position="88"/>
    </location>
</feature>
<evidence type="ECO:0000256" key="4">
    <source>
        <dbReference type="ARBA" id="ARBA00022771"/>
    </source>
</evidence>
<feature type="compositionally biased region" description="Polar residues" evidence="8">
    <location>
        <begin position="314"/>
        <end position="326"/>
    </location>
</feature>
<feature type="compositionally biased region" description="Low complexity" evidence="8">
    <location>
        <begin position="113"/>
        <end position="124"/>
    </location>
</feature>
<evidence type="ECO:0000256" key="6">
    <source>
        <dbReference type="ARBA" id="ARBA00023242"/>
    </source>
</evidence>
<feature type="compositionally biased region" description="Polar residues" evidence="8">
    <location>
        <begin position="1"/>
        <end position="16"/>
    </location>
</feature>
<dbReference type="InterPro" id="IPR001878">
    <property type="entry name" value="Znf_CCHC"/>
</dbReference>
<feature type="compositionally biased region" description="Polar residues" evidence="8">
    <location>
        <begin position="127"/>
        <end position="136"/>
    </location>
</feature>
<organism evidence="10 11">
    <name type="scientific">Humicola insolens</name>
    <name type="common">Soft-rot fungus</name>
    <dbReference type="NCBI Taxonomy" id="85995"/>
    <lineage>
        <taxon>Eukaryota</taxon>
        <taxon>Fungi</taxon>
        <taxon>Dikarya</taxon>
        <taxon>Ascomycota</taxon>
        <taxon>Pezizomycotina</taxon>
        <taxon>Sordariomycetes</taxon>
        <taxon>Sordariomycetidae</taxon>
        <taxon>Sordariales</taxon>
        <taxon>Chaetomiaceae</taxon>
        <taxon>Mycothermus</taxon>
    </lineage>
</organism>
<dbReference type="InterPro" id="IPR051644">
    <property type="entry name" value="TRAMP_AT-DNA-binding"/>
</dbReference>
<feature type="compositionally biased region" description="Basic and acidic residues" evidence="8">
    <location>
        <begin position="30"/>
        <end position="43"/>
    </location>
</feature>
<evidence type="ECO:0000313" key="11">
    <source>
        <dbReference type="Proteomes" id="UP001583172"/>
    </source>
</evidence>
<sequence length="595" mass="63550">MDSNSQPASRDQNSGSGPAASKEPSPHPNTGEKRPASDTEHADGQSVTVAGQQAQDDNPRSSKKQRKDGSLGETGQSGLTPPGTGSSTPHASEPAAQPPAESADLNGPSSTSADQAAAGQGAAGTEPDSNNLQTIPVQAKKASAQESSTGSRPSSAHSKSSASAQQRDSRPGSNASTPRGTQPLDDWILPAVQPVVDFAVDGNDERGWEEKFVAWCRSLHQLNHGKIKANSPRERNRVVDTYVGWVGTIDGLRKKKVATARRVAMDYARDNASVIVSLFAEPLTLTVEPAPEPQPPAQPAEPAAAPQEDGAQPSTATSSGAVSDENTGPDAEYQERYYPGIDAKAKFCTMCASRGHRAADCPAMSCRFCQASQHRSFSCPTRQRCDKCKQLGHSKRDCTEKLKLPADQRECAFCGSRDHADASCHELWRSFVFEVHADAIQKVRHLPVYCYFCGSEGHHGGVCSVNTNRSKEGPWETWSLVNCARYMDPASTDTAIIYGGGSSQANVVSSDRPDIGKSIVPQRHVFIEDSDDDDEAEQFIRPPVQKAQRPRGGSYIKHKRLQACLLTSRHRAFRIGTGEVVVVGGGEGAGDRSSA</sequence>
<accession>A0ABR3V144</accession>
<evidence type="ECO:0000256" key="8">
    <source>
        <dbReference type="SAM" id="MobiDB-lite"/>
    </source>
</evidence>
<feature type="compositionally biased region" description="Low complexity" evidence="8">
    <location>
        <begin position="300"/>
        <end position="313"/>
    </location>
</feature>
<keyword evidence="11" id="KW-1185">Reference proteome</keyword>
<feature type="domain" description="CCHC-type" evidence="9">
    <location>
        <begin position="348"/>
        <end position="362"/>
    </location>
</feature>
<feature type="domain" description="CCHC-type" evidence="9">
    <location>
        <begin position="384"/>
        <end position="400"/>
    </location>
</feature>
<evidence type="ECO:0000259" key="9">
    <source>
        <dbReference type="PROSITE" id="PS50158"/>
    </source>
</evidence>
<keyword evidence="3" id="KW-0677">Repeat</keyword>
<keyword evidence="2" id="KW-0479">Metal-binding</keyword>